<dbReference type="InterPro" id="IPR044298">
    <property type="entry name" value="MIG/MutY"/>
</dbReference>
<comment type="caution">
    <text evidence="16">The sequence shown here is derived from an EMBL/GenBank/DDBJ whole genome shotgun (WGS) entry which is preliminary data.</text>
</comment>
<dbReference type="InterPro" id="IPR015797">
    <property type="entry name" value="NUDIX_hydrolase-like_dom_sf"/>
</dbReference>
<protein>
    <recommendedName>
        <fullName evidence="5 14">Adenine DNA glycosylase</fullName>
        <ecNumber evidence="4 14">3.2.2.31</ecNumber>
    </recommendedName>
</protein>
<comment type="catalytic activity">
    <reaction evidence="1 14">
        <text>Hydrolyzes free adenine bases from 7,8-dihydro-8-oxoguanine:adenine mismatched double-stranded DNA, leaving an apurinic site.</text>
        <dbReference type="EC" id="3.2.2.31"/>
    </reaction>
</comment>
<keyword evidence="8 14" id="KW-0227">DNA damage</keyword>
<dbReference type="SMART" id="SM00478">
    <property type="entry name" value="ENDO3c"/>
    <property type="match status" value="1"/>
</dbReference>
<dbReference type="GO" id="GO:0035485">
    <property type="term" value="F:adenine/guanine mispair binding"/>
    <property type="evidence" value="ECO:0007669"/>
    <property type="project" value="TreeGrafter"/>
</dbReference>
<dbReference type="InterPro" id="IPR003265">
    <property type="entry name" value="HhH-GPD_domain"/>
</dbReference>
<dbReference type="Proteomes" id="UP000571950">
    <property type="component" value="Unassembled WGS sequence"/>
</dbReference>
<comment type="similarity">
    <text evidence="3 14">Belongs to the Nth/MutY family.</text>
</comment>
<dbReference type="RefSeq" id="WP_188070130.1">
    <property type="nucleotide sequence ID" value="NZ_BSPS01000146.1"/>
</dbReference>
<dbReference type="PROSITE" id="PS01155">
    <property type="entry name" value="ENDONUCLEASE_III_2"/>
    <property type="match status" value="1"/>
</dbReference>
<keyword evidence="10 14" id="KW-0408">Iron</keyword>
<evidence type="ECO:0000313" key="16">
    <source>
        <dbReference type="EMBL" id="MBB3924564.1"/>
    </source>
</evidence>
<evidence type="ECO:0000313" key="17">
    <source>
        <dbReference type="Proteomes" id="UP000571950"/>
    </source>
</evidence>
<dbReference type="SUPFAM" id="SSF48150">
    <property type="entry name" value="DNA-glycosylase"/>
    <property type="match status" value="1"/>
</dbReference>
<dbReference type="EMBL" id="JACIDT010000001">
    <property type="protein sequence ID" value="MBB3924564.1"/>
    <property type="molecule type" value="Genomic_DNA"/>
</dbReference>
<comment type="function">
    <text evidence="2">Adenine glycosylase active on G-A mispairs. MutY also corrects error-prone DNA synthesis past GO lesions which are due to the oxidatively damaged form of guanine: 7,8-dihydro-8-oxoguanine (8-oxo-dGTP).</text>
</comment>
<organism evidence="16 17">
    <name type="scientific">Sphingobium jiangsuense</name>
    <dbReference type="NCBI Taxonomy" id="870476"/>
    <lineage>
        <taxon>Bacteria</taxon>
        <taxon>Pseudomonadati</taxon>
        <taxon>Pseudomonadota</taxon>
        <taxon>Alphaproteobacteria</taxon>
        <taxon>Sphingomonadales</taxon>
        <taxon>Sphingomonadaceae</taxon>
        <taxon>Sphingobium</taxon>
    </lineage>
</organism>
<dbReference type="InterPro" id="IPR000445">
    <property type="entry name" value="HhH_motif"/>
</dbReference>
<dbReference type="CDD" id="cd03431">
    <property type="entry name" value="NUDIX_DNA_Glycosylase_C-MutY"/>
    <property type="match status" value="1"/>
</dbReference>
<evidence type="ECO:0000256" key="9">
    <source>
        <dbReference type="ARBA" id="ARBA00022801"/>
    </source>
</evidence>
<dbReference type="GO" id="GO:0006298">
    <property type="term" value="P:mismatch repair"/>
    <property type="evidence" value="ECO:0007669"/>
    <property type="project" value="TreeGrafter"/>
</dbReference>
<evidence type="ECO:0000256" key="6">
    <source>
        <dbReference type="ARBA" id="ARBA00022485"/>
    </source>
</evidence>
<evidence type="ECO:0000256" key="1">
    <source>
        <dbReference type="ARBA" id="ARBA00000843"/>
    </source>
</evidence>
<dbReference type="FunFam" id="1.10.340.30:FF:000002">
    <property type="entry name" value="Adenine DNA glycosylase"/>
    <property type="match status" value="1"/>
</dbReference>
<dbReference type="PANTHER" id="PTHR42944">
    <property type="entry name" value="ADENINE DNA GLYCOSYLASE"/>
    <property type="match status" value="1"/>
</dbReference>
<keyword evidence="13 14" id="KW-0326">Glycosidase</keyword>
<dbReference type="EC" id="3.2.2.31" evidence="4 14"/>
<dbReference type="Gene3D" id="1.10.1670.10">
    <property type="entry name" value="Helix-hairpin-Helix base-excision DNA repair enzymes (C-terminal)"/>
    <property type="match status" value="1"/>
</dbReference>
<evidence type="ECO:0000256" key="3">
    <source>
        <dbReference type="ARBA" id="ARBA00008343"/>
    </source>
</evidence>
<dbReference type="Pfam" id="PF00633">
    <property type="entry name" value="HHH"/>
    <property type="match status" value="1"/>
</dbReference>
<evidence type="ECO:0000256" key="10">
    <source>
        <dbReference type="ARBA" id="ARBA00023004"/>
    </source>
</evidence>
<dbReference type="PANTHER" id="PTHR42944:SF1">
    <property type="entry name" value="ADENINE DNA GLYCOSYLASE"/>
    <property type="match status" value="1"/>
</dbReference>
<dbReference type="CDD" id="cd00056">
    <property type="entry name" value="ENDO3c"/>
    <property type="match status" value="1"/>
</dbReference>
<dbReference type="NCBIfam" id="TIGR01084">
    <property type="entry name" value="mutY"/>
    <property type="match status" value="1"/>
</dbReference>
<evidence type="ECO:0000256" key="12">
    <source>
        <dbReference type="ARBA" id="ARBA00023204"/>
    </source>
</evidence>
<keyword evidence="17" id="KW-1185">Reference proteome</keyword>
<accession>A0A7W6BMR5</accession>
<dbReference type="InterPro" id="IPR029119">
    <property type="entry name" value="MutY_C"/>
</dbReference>
<dbReference type="GO" id="GO:0046872">
    <property type="term" value="F:metal ion binding"/>
    <property type="evidence" value="ECO:0007669"/>
    <property type="project" value="UniProtKB-UniRule"/>
</dbReference>
<dbReference type="InterPro" id="IPR011257">
    <property type="entry name" value="DNA_glycosylase"/>
</dbReference>
<evidence type="ECO:0000256" key="8">
    <source>
        <dbReference type="ARBA" id="ARBA00022763"/>
    </source>
</evidence>
<dbReference type="Pfam" id="PF00730">
    <property type="entry name" value="HhH-GPD"/>
    <property type="match status" value="1"/>
</dbReference>
<dbReference type="AlphaFoldDB" id="A0A7W6BMR5"/>
<evidence type="ECO:0000256" key="2">
    <source>
        <dbReference type="ARBA" id="ARBA00002933"/>
    </source>
</evidence>
<dbReference type="GO" id="GO:0034039">
    <property type="term" value="F:8-oxo-7,8-dihydroguanine DNA N-glycosylase activity"/>
    <property type="evidence" value="ECO:0007669"/>
    <property type="project" value="TreeGrafter"/>
</dbReference>
<evidence type="ECO:0000259" key="15">
    <source>
        <dbReference type="SMART" id="SM00478"/>
    </source>
</evidence>
<dbReference type="Pfam" id="PF14815">
    <property type="entry name" value="NUDIX_4"/>
    <property type="match status" value="1"/>
</dbReference>
<evidence type="ECO:0000256" key="4">
    <source>
        <dbReference type="ARBA" id="ARBA00012045"/>
    </source>
</evidence>
<gene>
    <name evidence="16" type="ORF">GGR43_000258</name>
</gene>
<evidence type="ECO:0000256" key="14">
    <source>
        <dbReference type="RuleBase" id="RU365096"/>
    </source>
</evidence>
<keyword evidence="9 16" id="KW-0378">Hydrolase</keyword>
<keyword evidence="7" id="KW-0479">Metal-binding</keyword>
<dbReference type="Gene3D" id="3.90.79.10">
    <property type="entry name" value="Nucleoside Triphosphate Pyrophosphohydrolase"/>
    <property type="match status" value="1"/>
</dbReference>
<name>A0A7W6BMR5_9SPHN</name>
<proteinExistence type="inferred from homology"/>
<dbReference type="InterPro" id="IPR023170">
    <property type="entry name" value="HhH_base_excis_C"/>
</dbReference>
<evidence type="ECO:0000256" key="7">
    <source>
        <dbReference type="ARBA" id="ARBA00022723"/>
    </source>
</evidence>
<evidence type="ECO:0000256" key="5">
    <source>
        <dbReference type="ARBA" id="ARBA00022023"/>
    </source>
</evidence>
<dbReference type="Gene3D" id="1.10.340.30">
    <property type="entry name" value="Hypothetical protein, domain 2"/>
    <property type="match status" value="1"/>
</dbReference>
<dbReference type="InterPro" id="IPR004036">
    <property type="entry name" value="Endonuclease-III-like_CS2"/>
</dbReference>
<keyword evidence="12" id="KW-0234">DNA repair</keyword>
<dbReference type="GO" id="GO:0000701">
    <property type="term" value="F:purine-specific mismatch base pair DNA N-glycosylase activity"/>
    <property type="evidence" value="ECO:0007669"/>
    <property type="project" value="UniProtKB-EC"/>
</dbReference>
<keyword evidence="11" id="KW-0411">Iron-sulfur</keyword>
<dbReference type="GO" id="GO:0032357">
    <property type="term" value="F:oxidized purine DNA binding"/>
    <property type="evidence" value="ECO:0007669"/>
    <property type="project" value="TreeGrafter"/>
</dbReference>
<keyword evidence="6" id="KW-0004">4Fe-4S</keyword>
<feature type="domain" description="HhH-GPD" evidence="15">
    <location>
        <begin position="57"/>
        <end position="206"/>
    </location>
</feature>
<dbReference type="InterPro" id="IPR005760">
    <property type="entry name" value="A/G_AdeGlyc_MutY"/>
</dbReference>
<dbReference type="GO" id="GO:0051539">
    <property type="term" value="F:4 iron, 4 sulfur cluster binding"/>
    <property type="evidence" value="ECO:0007669"/>
    <property type="project" value="UniProtKB-UniRule"/>
</dbReference>
<reference evidence="16 17" key="1">
    <citation type="submission" date="2020-08" db="EMBL/GenBank/DDBJ databases">
        <title>Genomic Encyclopedia of Type Strains, Phase IV (KMG-IV): sequencing the most valuable type-strain genomes for metagenomic binning, comparative biology and taxonomic classification.</title>
        <authorList>
            <person name="Goeker M."/>
        </authorList>
    </citation>
    <scope>NUCLEOTIDE SEQUENCE [LARGE SCALE GENOMIC DNA]</scope>
    <source>
        <strain evidence="16 17">DSM 26189</strain>
    </source>
</reference>
<dbReference type="GO" id="GO:0006284">
    <property type="term" value="P:base-excision repair"/>
    <property type="evidence" value="ECO:0007669"/>
    <property type="project" value="UniProtKB-UniRule"/>
</dbReference>
<evidence type="ECO:0000256" key="11">
    <source>
        <dbReference type="ARBA" id="ARBA00023014"/>
    </source>
</evidence>
<sequence>MLAKRSPAGAPGAAPSESVADALLRHYDAHARRLPWRIPPGASERADPYRVWLSEIMLQQTTVAAVIPYFEKFTTRWPDVAALAHADEAEVMAAWAGLGYYARARNLIACARVVADELGGRFPDSEEGLLALPGVGAYTAAAIAAIAFGRRAVVVDANVERVVARLFAIATPLPQGRGAIREATDRITPDARAGDFAQAMMDLGSAVCTVKTPQCLLCPLRPQCAAHAEGRAEVYPVKPPKKEKPTREGLIWWLEREDSHVWIERRGDKRMLGGMAGLPGTAWDARGGAQGGEPPVPGDWIALNAGVEHVFTHFRLLLSVRRQVVGAACLPDGEGQWWPLARIGEAGLPTVFAKVVHRMTEKG</sequence>
<comment type="cofactor">
    <cofactor evidence="14">
        <name>[4Fe-4S] cluster</name>
        <dbReference type="ChEBI" id="CHEBI:49883"/>
    </cofactor>
    <text evidence="14">Binds 1 [4Fe-4S] cluster.</text>
</comment>
<dbReference type="SUPFAM" id="SSF55811">
    <property type="entry name" value="Nudix"/>
    <property type="match status" value="1"/>
</dbReference>
<evidence type="ECO:0000256" key="13">
    <source>
        <dbReference type="ARBA" id="ARBA00023295"/>
    </source>
</evidence>